<keyword evidence="1" id="KW-1185">Reference proteome</keyword>
<proteinExistence type="predicted"/>
<dbReference type="KEGG" id="soe:110800232"/>
<dbReference type="InterPro" id="IPR049065">
    <property type="entry name" value="Nakanori"/>
</dbReference>
<gene>
    <name evidence="2" type="primary">LOC110800232</name>
</gene>
<name>A0A9R0J4S7_SPIOL</name>
<accession>A0A9R0J4S7</accession>
<dbReference type="GeneID" id="110800232"/>
<reference evidence="2" key="2">
    <citation type="submission" date="2025-08" db="UniProtKB">
        <authorList>
            <consortium name="RefSeq"/>
        </authorList>
    </citation>
    <scope>IDENTIFICATION</scope>
    <source>
        <tissue evidence="2">Leaf</tissue>
    </source>
</reference>
<dbReference type="OrthoDB" id="2617878at2759"/>
<dbReference type="Proteomes" id="UP000813463">
    <property type="component" value="Chromosome 6"/>
</dbReference>
<evidence type="ECO:0000313" key="2">
    <source>
        <dbReference type="RefSeq" id="XP_021861224.1"/>
    </source>
</evidence>
<evidence type="ECO:0000313" key="1">
    <source>
        <dbReference type="Proteomes" id="UP000813463"/>
    </source>
</evidence>
<dbReference type="PANTHER" id="PTHR36482:SF5">
    <property type="entry name" value="23 KDA JASMONATE-INDUCED PROTEIN-LIKE"/>
    <property type="match status" value="1"/>
</dbReference>
<dbReference type="RefSeq" id="XP_021861224.1">
    <property type="nucleotide sequence ID" value="XM_022005532.2"/>
</dbReference>
<dbReference type="Pfam" id="PF21230">
    <property type="entry name" value="Nakanori"/>
    <property type="match status" value="1"/>
</dbReference>
<sequence>MGSNVFGTPITQEMLKSMPEYHGTKDKDINAHNRAVVALEMKNAEGKDTNARKFLKALEPRFGLDTMTMCTIYNATGDPLTLVDAHSWTGRVCESPYPMMILNGQWGAFLHGKHADGHSSEAVVVYKGNNLHWVLSFSNLRTNVTNKVYTEISESRHYDDQEWKNIKNSLDKGKTTHKSEGNNSETVDRALMFASIGDISICEVEAILTTPKALSDPGYH</sequence>
<dbReference type="InterPro" id="IPR053085">
    <property type="entry name" value="Jasmonate-induced_protein"/>
</dbReference>
<protein>
    <submittedName>
        <fullName evidence="2">23 kDa jasmonate-induced protein</fullName>
    </submittedName>
</protein>
<dbReference type="PANTHER" id="PTHR36482">
    <property type="entry name" value="OSJNBA0024J22.15 PROTEIN"/>
    <property type="match status" value="1"/>
</dbReference>
<reference evidence="1" key="1">
    <citation type="journal article" date="2021" name="Nat. Commun.">
        <title>Genomic analyses provide insights into spinach domestication and the genetic basis of agronomic traits.</title>
        <authorList>
            <person name="Cai X."/>
            <person name="Sun X."/>
            <person name="Xu C."/>
            <person name="Sun H."/>
            <person name="Wang X."/>
            <person name="Ge C."/>
            <person name="Zhang Z."/>
            <person name="Wang Q."/>
            <person name="Fei Z."/>
            <person name="Jiao C."/>
            <person name="Wang Q."/>
        </authorList>
    </citation>
    <scope>NUCLEOTIDE SEQUENCE [LARGE SCALE GENOMIC DNA]</scope>
    <source>
        <strain evidence="1">cv. Varoflay</strain>
    </source>
</reference>
<organism evidence="1 2">
    <name type="scientific">Spinacia oleracea</name>
    <name type="common">Spinach</name>
    <dbReference type="NCBI Taxonomy" id="3562"/>
    <lineage>
        <taxon>Eukaryota</taxon>
        <taxon>Viridiplantae</taxon>
        <taxon>Streptophyta</taxon>
        <taxon>Embryophyta</taxon>
        <taxon>Tracheophyta</taxon>
        <taxon>Spermatophyta</taxon>
        <taxon>Magnoliopsida</taxon>
        <taxon>eudicotyledons</taxon>
        <taxon>Gunneridae</taxon>
        <taxon>Pentapetalae</taxon>
        <taxon>Caryophyllales</taxon>
        <taxon>Chenopodiaceae</taxon>
        <taxon>Chenopodioideae</taxon>
        <taxon>Anserineae</taxon>
        <taxon>Spinacia</taxon>
    </lineage>
</organism>
<dbReference type="AlphaFoldDB" id="A0A9R0J4S7"/>